<evidence type="ECO:0000313" key="3">
    <source>
        <dbReference type="EMBL" id="RWX74969.1"/>
    </source>
</evidence>
<dbReference type="SUPFAM" id="SSF53850">
    <property type="entry name" value="Periplasmic binding protein-like II"/>
    <property type="match status" value="1"/>
</dbReference>
<protein>
    <submittedName>
        <fullName evidence="3">ABC transporter substrate-binding protein</fullName>
    </submittedName>
</protein>
<evidence type="ECO:0000259" key="2">
    <source>
        <dbReference type="Pfam" id="PF09084"/>
    </source>
</evidence>
<keyword evidence="4" id="KW-1185">Reference proteome</keyword>
<feature type="domain" description="SsuA/THI5-like" evidence="2">
    <location>
        <begin position="49"/>
        <end position="192"/>
    </location>
</feature>
<dbReference type="Gene3D" id="3.40.190.270">
    <property type="match status" value="1"/>
</dbReference>
<organism evidence="3 4">
    <name type="scientific">Neorhizobium lilium</name>
    <dbReference type="NCBI Taxonomy" id="2503024"/>
    <lineage>
        <taxon>Bacteria</taxon>
        <taxon>Pseudomonadati</taxon>
        <taxon>Pseudomonadota</taxon>
        <taxon>Alphaproteobacteria</taxon>
        <taxon>Hyphomicrobiales</taxon>
        <taxon>Rhizobiaceae</taxon>
        <taxon>Rhizobium/Agrobacterium group</taxon>
        <taxon>Neorhizobium</taxon>
    </lineage>
</organism>
<proteinExistence type="predicted"/>
<evidence type="ECO:0000313" key="4">
    <source>
        <dbReference type="Proteomes" id="UP000287687"/>
    </source>
</evidence>
<dbReference type="InterPro" id="IPR015168">
    <property type="entry name" value="SsuA/THI5"/>
</dbReference>
<dbReference type="Gene3D" id="3.40.190.10">
    <property type="entry name" value="Periplasmic binding protein-like II"/>
    <property type="match status" value="1"/>
</dbReference>
<comment type="caution">
    <text evidence="3">The sequence shown here is derived from an EMBL/GenBank/DDBJ whole genome shotgun (WGS) entry which is preliminary data.</text>
</comment>
<sequence>MPLRRPYRSIPCRSGRTSNPASPSSAAARSFKVSNPLDSVWYTRCPAPTPLSVAHQLGWVDRQFQASGVSVRSIRDSADPAGRQSHFTHALDYSFRQGGNIPPIWARSGGRETRVVGITTTDEFQAVIALPSSGITKGADLKGRRIGVPRKPGEQIVDFQRATALKGIVSALSLEGLTPADVELVYLDSVEASLIERGNAAFLGLKRRYPYGDELLALARGDIDAFFVKGAEGIVLANQIGAVVVSEFGFHPDPKIRINNGTPRPLTVDARFIDEHFDLVADLVATVGQVAGWAEANPDDAVRLIAGEIGVGEDAIWAANGPDVHKHLELTLEDEQIAAFEHFKTFLLQWGFIPTDFDVFGWIDRTPLNAAGRRNAA</sequence>
<dbReference type="EMBL" id="SBIP01000005">
    <property type="protein sequence ID" value="RWX74969.1"/>
    <property type="molecule type" value="Genomic_DNA"/>
</dbReference>
<feature type="region of interest" description="Disordered" evidence="1">
    <location>
        <begin position="1"/>
        <end position="29"/>
    </location>
</feature>
<name>A0A3S3TU97_9HYPH</name>
<accession>A0A3S3TU97</accession>
<dbReference type="PANTHER" id="PTHR30024">
    <property type="entry name" value="ALIPHATIC SULFONATES-BINDING PROTEIN-RELATED"/>
    <property type="match status" value="1"/>
</dbReference>
<gene>
    <name evidence="3" type="ORF">EPK99_21045</name>
</gene>
<dbReference type="Proteomes" id="UP000287687">
    <property type="component" value="Unassembled WGS sequence"/>
</dbReference>
<dbReference type="Pfam" id="PF09084">
    <property type="entry name" value="NMT1"/>
    <property type="match status" value="1"/>
</dbReference>
<evidence type="ECO:0000256" key="1">
    <source>
        <dbReference type="SAM" id="MobiDB-lite"/>
    </source>
</evidence>
<reference evidence="3 4" key="1">
    <citation type="submission" date="2019-01" db="EMBL/GenBank/DDBJ databases">
        <title>The draft genome of Rhizobium sp. 24NR.</title>
        <authorList>
            <person name="Liu L."/>
            <person name="Liang L."/>
            <person name="Shi S."/>
            <person name="Xu L."/>
            <person name="Wang X."/>
            <person name="Li L."/>
            <person name="Zhang X."/>
        </authorList>
    </citation>
    <scope>NUCLEOTIDE SEQUENCE [LARGE SCALE GENOMIC DNA]</scope>
    <source>
        <strain evidence="3 4">24NR</strain>
    </source>
</reference>
<feature type="compositionally biased region" description="Low complexity" evidence="1">
    <location>
        <begin position="18"/>
        <end position="28"/>
    </location>
</feature>
<dbReference type="OrthoDB" id="7467011at2"/>
<dbReference type="AlphaFoldDB" id="A0A3S3TU97"/>